<accession>A0ABN4BZ28</accession>
<evidence type="ECO:0000259" key="5">
    <source>
        <dbReference type="PROSITE" id="PS51194"/>
    </source>
</evidence>
<dbReference type="Pfam" id="PF04851">
    <property type="entry name" value="ResIII"/>
    <property type="match status" value="1"/>
</dbReference>
<keyword evidence="2" id="KW-0067">ATP-binding</keyword>
<dbReference type="InterPro" id="IPR006935">
    <property type="entry name" value="Helicase/UvrB_N"/>
</dbReference>
<dbReference type="Gene3D" id="3.40.50.300">
    <property type="entry name" value="P-loop containing nucleotide triphosphate hydrolases"/>
    <property type="match status" value="2"/>
</dbReference>
<gene>
    <name evidence="6" type="ORF">DEHRE_14140</name>
</gene>
<dbReference type="SMART" id="SM00487">
    <property type="entry name" value="DEXDc"/>
    <property type="match status" value="1"/>
</dbReference>
<dbReference type="InterPro" id="IPR014001">
    <property type="entry name" value="Helicase_ATP-bd"/>
</dbReference>
<evidence type="ECO:0000256" key="1">
    <source>
        <dbReference type="ARBA" id="ARBA00022741"/>
    </source>
</evidence>
<protein>
    <submittedName>
        <fullName evidence="6">Competence protein ComF</fullName>
    </submittedName>
</protein>
<reference evidence="6 7" key="1">
    <citation type="journal article" date="2013" name="Stand. Genomic Sci.">
        <title>Complete genome sequence of Dehalobacter restrictus PER-K23(T.).</title>
        <authorList>
            <person name="Kruse T."/>
            <person name="Maillard J."/>
            <person name="Goodwin L."/>
            <person name="Woyke T."/>
            <person name="Teshima H."/>
            <person name="Bruce D."/>
            <person name="Detter C."/>
            <person name="Tapia R."/>
            <person name="Han C."/>
            <person name="Huntemann M."/>
            <person name="Wei C.L."/>
            <person name="Han J."/>
            <person name="Chen A."/>
            <person name="Kyrpides N."/>
            <person name="Szeto E."/>
            <person name="Markowitz V."/>
            <person name="Ivanova N."/>
            <person name="Pagani I."/>
            <person name="Pati A."/>
            <person name="Pitluck S."/>
            <person name="Nolan M."/>
            <person name="Holliger C."/>
            <person name="Smidt H."/>
        </authorList>
    </citation>
    <scope>NUCLEOTIDE SEQUENCE [LARGE SCALE GENOMIC DNA]</scope>
    <source>
        <strain evidence="7">DSM 9455</strain>
    </source>
</reference>
<evidence type="ECO:0000256" key="3">
    <source>
        <dbReference type="ARBA" id="ARBA00023125"/>
    </source>
</evidence>
<dbReference type="Pfam" id="PF00271">
    <property type="entry name" value="Helicase_C"/>
    <property type="match status" value="1"/>
</dbReference>
<organism evidence="6 7">
    <name type="scientific">Dehalobacter restrictus (strain DSM 9455 / PER-K23)</name>
    <dbReference type="NCBI Taxonomy" id="871738"/>
    <lineage>
        <taxon>Bacteria</taxon>
        <taxon>Bacillati</taxon>
        <taxon>Bacillota</taxon>
        <taxon>Clostridia</taxon>
        <taxon>Eubacteriales</taxon>
        <taxon>Desulfitobacteriaceae</taxon>
        <taxon>Dehalobacter</taxon>
    </lineage>
</organism>
<evidence type="ECO:0000313" key="7">
    <source>
        <dbReference type="Proteomes" id="UP000018934"/>
    </source>
</evidence>
<evidence type="ECO:0000313" key="6">
    <source>
        <dbReference type="EMBL" id="AHF11067.1"/>
    </source>
</evidence>
<dbReference type="InterPro" id="IPR001650">
    <property type="entry name" value="Helicase_C-like"/>
</dbReference>
<dbReference type="PANTHER" id="PTHR30580">
    <property type="entry name" value="PRIMOSOMAL PROTEIN N"/>
    <property type="match status" value="1"/>
</dbReference>
<keyword evidence="3" id="KW-0238">DNA-binding</keyword>
<dbReference type="SUPFAM" id="SSF52540">
    <property type="entry name" value="P-loop containing nucleoside triphosphate hydrolases"/>
    <property type="match status" value="1"/>
</dbReference>
<feature type="domain" description="Helicase ATP-binding" evidence="4">
    <location>
        <begin position="265"/>
        <end position="417"/>
    </location>
</feature>
<keyword evidence="1" id="KW-0547">Nucleotide-binding</keyword>
<dbReference type="PROSITE" id="PS51192">
    <property type="entry name" value="HELICASE_ATP_BIND_1"/>
    <property type="match status" value="1"/>
</dbReference>
<name>A0ABN4BZ28_DEHRP</name>
<dbReference type="InterPro" id="IPR027417">
    <property type="entry name" value="P-loop_NTPase"/>
</dbReference>
<dbReference type="EMBL" id="CP007033">
    <property type="protein sequence ID" value="AHF11067.1"/>
    <property type="molecule type" value="Genomic_DNA"/>
</dbReference>
<dbReference type="SMART" id="SM00490">
    <property type="entry name" value="HELICc"/>
    <property type="match status" value="1"/>
</dbReference>
<dbReference type="Proteomes" id="UP000018934">
    <property type="component" value="Chromosome"/>
</dbReference>
<evidence type="ECO:0000259" key="4">
    <source>
        <dbReference type="PROSITE" id="PS51192"/>
    </source>
</evidence>
<feature type="domain" description="Helicase C-terminal" evidence="5">
    <location>
        <begin position="444"/>
        <end position="592"/>
    </location>
</feature>
<sequence>MLFYILAKDNGEFCFSPLPSAGLILGGWTRYLSPGLPLGKLLAVTAGLPDKKPTTQPATQPFSPALPSAPVIDRDFENRLAQKLTNRMKKENMGVQEKVRWQDISREALPEAFNIEVLQNETVYQKFLRIAEGRQLAENEFRIVEKKLGVSTKELLGFMQKAVQSGNAEWLPIFEQVRSRYFCRRCGSSHYEEWPSLYGDTYTCLDCREIGPLNSLQILFRLHSVDVPGQTQVDTDKCKPDQTVRSYSLEFTFAQEKAAEELWQQVHRQKAQETLLWAACGAGKTEVCFPLIDSFLRQNKKVLFAAPRQDVVHDVQPRLQKNFPEYNIKILSGALPQDMEPSKLTVATTHQVLRFYRAFHLIILDETDAYPYEGSSVLEYGIRQALRPDGQIICLTATPSAEILLRVKSQKCAIVRLPVRHHGFPVPVPEWQKNKLTRDRSLVELKKVLLKLIADGPILVFVPTVALVKEWTGVLKMAFSDLRVEGSWSSDAARREKIVLFRQGDINIFVCTSILERGITIKGVQVAVLFADHTLYDARALVQMAGRTGRSAECPFGRAVFIYAEQTQAMIQANRWIQDQNRLAEEWGCLNG</sequence>
<keyword evidence="7" id="KW-1185">Reference proteome</keyword>
<dbReference type="PROSITE" id="PS51194">
    <property type="entry name" value="HELICASE_CTER"/>
    <property type="match status" value="1"/>
</dbReference>
<evidence type="ECO:0000256" key="2">
    <source>
        <dbReference type="ARBA" id="ARBA00022840"/>
    </source>
</evidence>
<proteinExistence type="predicted"/>
<dbReference type="PANTHER" id="PTHR30580:SF1">
    <property type="entry name" value="COMF OPERON PROTEIN 1"/>
    <property type="match status" value="1"/>
</dbReference>